<dbReference type="GO" id="GO:0005525">
    <property type="term" value="F:GTP binding"/>
    <property type="evidence" value="ECO:0007669"/>
    <property type="project" value="UniProtKB-KW"/>
</dbReference>
<sequence>MPSTAEAVQQRMQELESHLEQENPVLLSAVQSFRAIDGVAYQTGLLERNQSFATQIPWWPLISILGTFSAGKSTFINYFLGQKLQRTGNQAVDDRFTVIVYSPEKVSHSLPGVSLDSDPRFPFYQMSHDIEQVAGGEGKRIDAYLQLKTSCSERLRGKILIDSPGFDADAQRTAILRITDHMIDLSDLVLVFFDARHPEPGAMRDTLRHLVKDTIHRADSGKFLYILNQLDTAANEDNPEDVVAAWLRAIGEAGLTAGRFYTIYNPEVGITIADEHKRRRFEKKRDADLGEIFLRMERVEIERAYRIIAALRETATSFIQASVPLLQRAMLRWRSLTLLGDTILAALVGLLFLYWSIGAGHWVGFSYEPAWLKTLTEQVAWGHEALIGILVAFALGVHFGFRKLAAVVVASWLKKEVTRRNPPGNLMTAFRRNTRFYRPMILGRPFGWSSRARQKIDEVLQSCENYVQTLNERYTNPKGLKEPPPKPQTERLPAQADQLLAQSATASASSGSDA</sequence>
<evidence type="ECO:0000313" key="9">
    <source>
        <dbReference type="EMBL" id="MBK1645748.1"/>
    </source>
</evidence>
<dbReference type="AlphaFoldDB" id="A0A9X0WJL6"/>
<proteinExistence type="predicted"/>
<dbReference type="GO" id="GO:0003924">
    <property type="term" value="F:GTPase activity"/>
    <property type="evidence" value="ECO:0007669"/>
    <property type="project" value="InterPro"/>
</dbReference>
<evidence type="ECO:0000256" key="6">
    <source>
        <dbReference type="SAM" id="MobiDB-lite"/>
    </source>
</evidence>
<feature type="transmembrane region" description="Helical" evidence="7">
    <location>
        <begin position="385"/>
        <end position="413"/>
    </location>
</feature>
<evidence type="ECO:0000256" key="2">
    <source>
        <dbReference type="ARBA" id="ARBA00022741"/>
    </source>
</evidence>
<keyword evidence="2" id="KW-0547">Nucleotide-binding</keyword>
<feature type="domain" description="Dynamin N-terminal" evidence="8">
    <location>
        <begin position="62"/>
        <end position="217"/>
    </location>
</feature>
<feature type="transmembrane region" description="Helical" evidence="7">
    <location>
        <begin position="58"/>
        <end position="80"/>
    </location>
</feature>
<feature type="compositionally biased region" description="Low complexity" evidence="6">
    <location>
        <begin position="494"/>
        <end position="514"/>
    </location>
</feature>
<feature type="transmembrane region" description="Helical" evidence="7">
    <location>
        <begin position="336"/>
        <end position="357"/>
    </location>
</feature>
<keyword evidence="10" id="KW-1185">Reference proteome</keyword>
<keyword evidence="7" id="KW-0812">Transmembrane</keyword>
<evidence type="ECO:0000313" key="10">
    <source>
        <dbReference type="Proteomes" id="UP001138802"/>
    </source>
</evidence>
<accession>A0A9X0WJL6</accession>
<organism evidence="9 10">
    <name type="scientific">Thiocapsa imhoffii</name>
    <dbReference type="NCBI Taxonomy" id="382777"/>
    <lineage>
        <taxon>Bacteria</taxon>
        <taxon>Pseudomonadati</taxon>
        <taxon>Pseudomonadota</taxon>
        <taxon>Gammaproteobacteria</taxon>
        <taxon>Chromatiales</taxon>
        <taxon>Chromatiaceae</taxon>
        <taxon>Thiocapsa</taxon>
    </lineage>
</organism>
<evidence type="ECO:0000259" key="8">
    <source>
        <dbReference type="Pfam" id="PF00350"/>
    </source>
</evidence>
<reference evidence="9 10" key="1">
    <citation type="journal article" date="2020" name="Microorganisms">
        <title>Osmotic Adaptation and Compatible Solute Biosynthesis of Phototrophic Bacteria as Revealed from Genome Analyses.</title>
        <authorList>
            <person name="Imhoff J.F."/>
            <person name="Rahn T."/>
            <person name="Kunzel S."/>
            <person name="Keller A."/>
            <person name="Neulinger S.C."/>
        </authorList>
    </citation>
    <scope>NUCLEOTIDE SEQUENCE [LARGE SCALE GENOMIC DNA]</scope>
    <source>
        <strain evidence="9 10">DSM 21303</strain>
    </source>
</reference>
<keyword evidence="5 7" id="KW-0472">Membrane</keyword>
<gene>
    <name evidence="9" type="ORF">CKO25_14025</name>
</gene>
<evidence type="ECO:0000256" key="4">
    <source>
        <dbReference type="ARBA" id="ARBA00023134"/>
    </source>
</evidence>
<keyword evidence="7" id="KW-1133">Transmembrane helix</keyword>
<dbReference type="Pfam" id="PF00350">
    <property type="entry name" value="Dynamin_N"/>
    <property type="match status" value="1"/>
</dbReference>
<dbReference type="GO" id="GO:0016020">
    <property type="term" value="C:membrane"/>
    <property type="evidence" value="ECO:0007669"/>
    <property type="project" value="UniProtKB-SubCell"/>
</dbReference>
<dbReference type="GO" id="GO:0008053">
    <property type="term" value="P:mitochondrial fusion"/>
    <property type="evidence" value="ECO:0007669"/>
    <property type="project" value="TreeGrafter"/>
</dbReference>
<keyword evidence="4" id="KW-0342">GTP-binding</keyword>
<dbReference type="EMBL" id="NRSD01000015">
    <property type="protein sequence ID" value="MBK1645748.1"/>
    <property type="molecule type" value="Genomic_DNA"/>
</dbReference>
<dbReference type="InterPro" id="IPR045063">
    <property type="entry name" value="Dynamin_N"/>
</dbReference>
<dbReference type="Gene3D" id="3.40.50.300">
    <property type="entry name" value="P-loop containing nucleotide triphosphate hydrolases"/>
    <property type="match status" value="1"/>
</dbReference>
<dbReference type="SUPFAM" id="SSF52540">
    <property type="entry name" value="P-loop containing nucleoside triphosphate hydrolases"/>
    <property type="match status" value="1"/>
</dbReference>
<dbReference type="RefSeq" id="WP_200388556.1">
    <property type="nucleotide sequence ID" value="NZ_NRSD01000015.1"/>
</dbReference>
<dbReference type="InterPro" id="IPR027094">
    <property type="entry name" value="Mitofusin_fam"/>
</dbReference>
<comment type="caution">
    <text evidence="9">The sequence shown here is derived from an EMBL/GenBank/DDBJ whole genome shotgun (WGS) entry which is preliminary data.</text>
</comment>
<dbReference type="InterPro" id="IPR027417">
    <property type="entry name" value="P-loop_NTPase"/>
</dbReference>
<protein>
    <submittedName>
        <fullName evidence="9">Dynamin family protein</fullName>
    </submittedName>
</protein>
<comment type="subcellular location">
    <subcellularLocation>
        <location evidence="1">Membrane</location>
    </subcellularLocation>
</comment>
<dbReference type="PANTHER" id="PTHR10465">
    <property type="entry name" value="TRANSMEMBRANE GTPASE FZO1"/>
    <property type="match status" value="1"/>
</dbReference>
<evidence type="ECO:0000256" key="7">
    <source>
        <dbReference type="SAM" id="Phobius"/>
    </source>
</evidence>
<feature type="region of interest" description="Disordered" evidence="6">
    <location>
        <begin position="474"/>
        <end position="514"/>
    </location>
</feature>
<dbReference type="Proteomes" id="UP001138802">
    <property type="component" value="Unassembled WGS sequence"/>
</dbReference>
<dbReference type="PANTHER" id="PTHR10465:SF0">
    <property type="entry name" value="SARCALUMENIN"/>
    <property type="match status" value="1"/>
</dbReference>
<keyword evidence="3" id="KW-0378">Hydrolase</keyword>
<evidence type="ECO:0000256" key="1">
    <source>
        <dbReference type="ARBA" id="ARBA00004370"/>
    </source>
</evidence>
<name>A0A9X0WJL6_9GAMM</name>
<evidence type="ECO:0000256" key="5">
    <source>
        <dbReference type="ARBA" id="ARBA00023136"/>
    </source>
</evidence>
<evidence type="ECO:0000256" key="3">
    <source>
        <dbReference type="ARBA" id="ARBA00022801"/>
    </source>
</evidence>